<gene>
    <name evidence="2" type="ORF">FIBSPDRAFT_951123</name>
</gene>
<evidence type="ECO:0000259" key="1">
    <source>
        <dbReference type="Pfam" id="PF02786"/>
    </source>
</evidence>
<dbReference type="SUPFAM" id="SSF56059">
    <property type="entry name" value="Glutathione synthetase ATP-binding domain-like"/>
    <property type="match status" value="1"/>
</dbReference>
<dbReference type="OrthoDB" id="196847at2759"/>
<dbReference type="AlphaFoldDB" id="A0A166MVA8"/>
<dbReference type="InterPro" id="IPR005479">
    <property type="entry name" value="CPAse_ATP-bd"/>
</dbReference>
<dbReference type="PANTHER" id="PTHR45007">
    <property type="entry name" value="CARBOXYLASE, PUTATIVE (AFU_ORTHOLOGUE AFUA_5G07570)-RELATED"/>
    <property type="match status" value="1"/>
</dbReference>
<dbReference type="STRING" id="436010.A0A166MVA8"/>
<evidence type="ECO:0000313" key="3">
    <source>
        <dbReference type="Proteomes" id="UP000076532"/>
    </source>
</evidence>
<dbReference type="Pfam" id="PF02786">
    <property type="entry name" value="CPSase_L_D2"/>
    <property type="match status" value="1"/>
</dbReference>
<dbReference type="GO" id="GO:0005524">
    <property type="term" value="F:ATP binding"/>
    <property type="evidence" value="ECO:0007669"/>
    <property type="project" value="InterPro"/>
</dbReference>
<dbReference type="Proteomes" id="UP000076532">
    <property type="component" value="Unassembled WGS sequence"/>
</dbReference>
<dbReference type="Gene3D" id="3.30.470.20">
    <property type="entry name" value="ATP-grasp fold, B domain"/>
    <property type="match status" value="1"/>
</dbReference>
<organism evidence="2 3">
    <name type="scientific">Athelia psychrophila</name>
    <dbReference type="NCBI Taxonomy" id="1759441"/>
    <lineage>
        <taxon>Eukaryota</taxon>
        <taxon>Fungi</taxon>
        <taxon>Dikarya</taxon>
        <taxon>Basidiomycota</taxon>
        <taxon>Agaricomycotina</taxon>
        <taxon>Agaricomycetes</taxon>
        <taxon>Agaricomycetidae</taxon>
        <taxon>Atheliales</taxon>
        <taxon>Atheliaceae</taxon>
        <taxon>Athelia</taxon>
    </lineage>
</organism>
<evidence type="ECO:0000313" key="2">
    <source>
        <dbReference type="EMBL" id="KZP24356.1"/>
    </source>
</evidence>
<feature type="domain" description="Carbamoyl phosphate synthase ATP-binding" evidence="1">
    <location>
        <begin position="38"/>
        <end position="85"/>
    </location>
</feature>
<sequence length="228" mass="25119">MPREAWRLCELQCSEQWRFQRVVKIEPDKLHLSPTHLLDEDGTGTFEYLANLQTAQWVFEMNPRIQVEHTATEELTNLDLVRAQLLFSFATLASLDLTPASIGPRQGCSVQLRITADSPTKDFRLSAGAILAQLHRVAQGARGRIGTGVILRRPWVGRRASTLGVWVGIAGNAMQPSAIFHVVLSPPGSKVPSDAKKDTLALASIAHNTVPTYLLGHASSRLPRSRSR</sequence>
<proteinExistence type="predicted"/>
<keyword evidence="3" id="KW-1185">Reference proteome</keyword>
<dbReference type="PANTHER" id="PTHR45007:SF1">
    <property type="entry name" value="CARBOXYLASE, PUTATIVE (AFU_ORTHOLOGUE AFUA_5G07570)-RELATED"/>
    <property type="match status" value="1"/>
</dbReference>
<accession>A0A166MVA8</accession>
<reference evidence="2 3" key="1">
    <citation type="journal article" date="2016" name="Mol. Biol. Evol.">
        <title>Comparative Genomics of Early-Diverging Mushroom-Forming Fungi Provides Insights into the Origins of Lignocellulose Decay Capabilities.</title>
        <authorList>
            <person name="Nagy L.G."/>
            <person name="Riley R."/>
            <person name="Tritt A."/>
            <person name="Adam C."/>
            <person name="Daum C."/>
            <person name="Floudas D."/>
            <person name="Sun H."/>
            <person name="Yadav J.S."/>
            <person name="Pangilinan J."/>
            <person name="Larsson K.H."/>
            <person name="Matsuura K."/>
            <person name="Barry K."/>
            <person name="Labutti K."/>
            <person name="Kuo R."/>
            <person name="Ohm R.A."/>
            <person name="Bhattacharya S.S."/>
            <person name="Shirouzu T."/>
            <person name="Yoshinaga Y."/>
            <person name="Martin F.M."/>
            <person name="Grigoriev I.V."/>
            <person name="Hibbett D.S."/>
        </authorList>
    </citation>
    <scope>NUCLEOTIDE SEQUENCE [LARGE SCALE GENOMIC DNA]</scope>
    <source>
        <strain evidence="2 3">CBS 109695</strain>
    </source>
</reference>
<protein>
    <recommendedName>
        <fullName evidence="1">Carbamoyl phosphate synthase ATP-binding domain-containing protein</fullName>
    </recommendedName>
</protein>
<dbReference type="EMBL" id="KV417526">
    <property type="protein sequence ID" value="KZP24356.1"/>
    <property type="molecule type" value="Genomic_DNA"/>
</dbReference>
<name>A0A166MVA8_9AGAM</name>